<evidence type="ECO:0000259" key="2">
    <source>
        <dbReference type="Pfam" id="PF01882"/>
    </source>
</evidence>
<keyword evidence="4" id="KW-1185">Reference proteome</keyword>
<evidence type="ECO:0000256" key="1">
    <source>
        <dbReference type="SAM" id="Phobius"/>
    </source>
</evidence>
<keyword evidence="1" id="KW-0812">Transmembrane</keyword>
<accession>A0A5J6SK64</accession>
<dbReference type="KEGG" id="psyo:PB01_05345"/>
<organism evidence="3 4">
    <name type="scientific">Psychrobacillus glaciei</name>
    <dbReference type="NCBI Taxonomy" id="2283160"/>
    <lineage>
        <taxon>Bacteria</taxon>
        <taxon>Bacillati</taxon>
        <taxon>Bacillota</taxon>
        <taxon>Bacilli</taxon>
        <taxon>Bacillales</taxon>
        <taxon>Bacillaceae</taxon>
        <taxon>Psychrobacillus</taxon>
    </lineage>
</organism>
<evidence type="ECO:0000313" key="4">
    <source>
        <dbReference type="Proteomes" id="UP000325517"/>
    </source>
</evidence>
<evidence type="ECO:0000313" key="3">
    <source>
        <dbReference type="EMBL" id="QFF98291.1"/>
    </source>
</evidence>
<sequence>MNWNRQDLGMKNTSIYVNILIIICFFSFLFKQYAFLSLFSFLLMIALVQVYYYRKVGEKLELLNGKKRVRLMKDTTSHIVLNFQNKGLPIWNGTLLISFQTSIEPNGIANTTIAGFHDVRVPFTIGYKKEVTLKIPIKGVHRGLARIKEIEIQIPHPLTDGSVLLEYKPFILMDAIVYPQIYPIDDELTPSKFKQGSLELNSSLFDDPFFPVGTRQYEQGDQFHHIHWKASAKTQELQTKVFTKVADVSVLFVVNLKEKFSVVSDFEEKIEWLASHIDACYKKDIPFSFAINIRAYGKYPFVYLPIGSGDTHRILGLEILSILSVSDILIPFEKMIAFIDTHEELPVAVYIMTHDLNQFLPSLIPWEQRTNVWYPMDLSIGGV</sequence>
<feature type="domain" description="DUF58" evidence="2">
    <location>
        <begin position="214"/>
        <end position="275"/>
    </location>
</feature>
<protein>
    <submittedName>
        <fullName evidence="3">DUF58 domain-containing protein</fullName>
    </submittedName>
</protein>
<dbReference type="PANTHER" id="PTHR34351:SF2">
    <property type="entry name" value="DUF58 DOMAIN-CONTAINING PROTEIN"/>
    <property type="match status" value="1"/>
</dbReference>
<feature type="transmembrane region" description="Helical" evidence="1">
    <location>
        <begin position="36"/>
        <end position="53"/>
    </location>
</feature>
<gene>
    <name evidence="3" type="ORF">PB01_05345</name>
</gene>
<dbReference type="Proteomes" id="UP000325517">
    <property type="component" value="Chromosome"/>
</dbReference>
<keyword evidence="1" id="KW-0472">Membrane</keyword>
<dbReference type="Pfam" id="PF01882">
    <property type="entry name" value="DUF58"/>
    <property type="match status" value="1"/>
</dbReference>
<reference evidence="3 4" key="1">
    <citation type="submission" date="2018-07" db="EMBL/GenBank/DDBJ databases">
        <title>Complete genome sequence of Psychrobacillus sp. PB01, isolated from iceberg, and comparative genome analysis of Psychrobacillus strains.</title>
        <authorList>
            <person name="Lee P.C."/>
        </authorList>
    </citation>
    <scope>NUCLEOTIDE SEQUENCE [LARGE SCALE GENOMIC DNA]</scope>
    <source>
        <strain evidence="3 4">PB01</strain>
    </source>
</reference>
<dbReference type="RefSeq" id="WP_151699235.1">
    <property type="nucleotide sequence ID" value="NZ_CP031223.1"/>
</dbReference>
<keyword evidence="1" id="KW-1133">Transmembrane helix</keyword>
<dbReference type="AlphaFoldDB" id="A0A5J6SK64"/>
<dbReference type="OrthoDB" id="9789943at2"/>
<dbReference type="InterPro" id="IPR002881">
    <property type="entry name" value="DUF58"/>
</dbReference>
<proteinExistence type="predicted"/>
<feature type="transmembrane region" description="Helical" evidence="1">
    <location>
        <begin position="12"/>
        <end position="30"/>
    </location>
</feature>
<dbReference type="EMBL" id="CP031223">
    <property type="protein sequence ID" value="QFF98291.1"/>
    <property type="molecule type" value="Genomic_DNA"/>
</dbReference>
<name>A0A5J6SK64_9BACI</name>
<dbReference type="PANTHER" id="PTHR34351">
    <property type="entry name" value="SLR1927 PROTEIN-RELATED"/>
    <property type="match status" value="1"/>
</dbReference>